<dbReference type="Proteomes" id="UP001600165">
    <property type="component" value="Unassembled WGS sequence"/>
</dbReference>
<dbReference type="Pfam" id="PF09700">
    <property type="entry name" value="Cas_Cmr3"/>
    <property type="match status" value="1"/>
</dbReference>
<evidence type="ECO:0000313" key="1">
    <source>
        <dbReference type="EMBL" id="MFE4108584.1"/>
    </source>
</evidence>
<protein>
    <submittedName>
        <fullName evidence="1">Type III-B CRISPR module-associated Cmr3 family protein</fullName>
    </submittedName>
</protein>
<proteinExistence type="predicted"/>
<sequence length="350" mass="39431">MSPENLVGRAGDSFPPAAATVSGIFAAHYGNQDVQSLQLAGPFWAKTTTIDANENQDFYVPTPMTYLVKRGENTASNRLTWQEKDGRLSWRDRNGKIPTGKFESGTWLSLKDWNNSCPQQVSGSSKDKPWKFVPHLHPRLELDQRRVAAGRAELASDESNQGSLFLENAVQLDADYCLVYLSNQKLPLGWYRFGGEGHMVEITCHCLQDHIRRDRLSPKSLGRAFATITPSVWGSNRLSQRYPEAWRDLVTHQDNAAAEVKESILTAKPIPFRYRLGNRKGDQGQDIHQPHQPKLLSRGRYAVPAGSVYVFKDPLDQPWHHWPAQWFPKEGPYMSRWGCGLALPLPSAIA</sequence>
<dbReference type="RefSeq" id="WP_377968214.1">
    <property type="nucleotide sequence ID" value="NZ_JBHZOL010000116.1"/>
</dbReference>
<dbReference type="EMBL" id="JBHZOL010000116">
    <property type="protein sequence ID" value="MFE4108584.1"/>
    <property type="molecule type" value="Genomic_DNA"/>
</dbReference>
<gene>
    <name evidence="1" type="ORF">ACFVKH_20095</name>
</gene>
<reference evidence="1 2" key="1">
    <citation type="submission" date="2024-10" db="EMBL/GenBank/DDBJ databases">
        <authorList>
            <person name="Ratan Roy A."/>
            <person name="Morales Sandoval P.H."/>
            <person name="De Los Santos Villalobos S."/>
            <person name="Chakraborty S."/>
            <person name="Mukherjee J."/>
        </authorList>
    </citation>
    <scope>NUCLEOTIDE SEQUENCE [LARGE SCALE GENOMIC DNA]</scope>
    <source>
        <strain evidence="1 2">S1</strain>
    </source>
</reference>
<name>A0ABW6IKT2_9CYAN</name>
<accession>A0ABW6IKT2</accession>
<evidence type="ECO:0000313" key="2">
    <source>
        <dbReference type="Proteomes" id="UP001600165"/>
    </source>
</evidence>
<comment type="caution">
    <text evidence="1">The sequence shown here is derived from an EMBL/GenBank/DDBJ whole genome shotgun (WGS) entry which is preliminary data.</text>
</comment>
<dbReference type="InterPro" id="IPR019117">
    <property type="entry name" value="CRISPR-assoc_protein_Cmr3"/>
</dbReference>
<keyword evidence="2" id="KW-1185">Reference proteome</keyword>
<organism evidence="1 2">
    <name type="scientific">Almyronema epifaneia S1</name>
    <dbReference type="NCBI Taxonomy" id="2991925"/>
    <lineage>
        <taxon>Bacteria</taxon>
        <taxon>Bacillati</taxon>
        <taxon>Cyanobacteriota</taxon>
        <taxon>Cyanophyceae</taxon>
        <taxon>Nodosilineales</taxon>
        <taxon>Nodosilineaceae</taxon>
        <taxon>Almyronema</taxon>
        <taxon>Almyronema epifaneia</taxon>
    </lineage>
</organism>